<dbReference type="InterPro" id="IPR049696">
    <property type="entry name" value="HVO_0649-like"/>
</dbReference>
<evidence type="ECO:0000313" key="1">
    <source>
        <dbReference type="EMBL" id="QLG28770.1"/>
    </source>
</evidence>
<dbReference type="Proteomes" id="UP000509750">
    <property type="component" value="Chromosome"/>
</dbReference>
<evidence type="ECO:0008006" key="3">
    <source>
        <dbReference type="Google" id="ProtNLM"/>
    </source>
</evidence>
<protein>
    <recommendedName>
        <fullName evidence="3">Small CPxCG-related zinc finger protein</fullName>
    </recommendedName>
</protein>
<dbReference type="EMBL" id="CP058529">
    <property type="protein sequence ID" value="QLG28770.1"/>
    <property type="molecule type" value="Genomic_DNA"/>
</dbReference>
<dbReference type="KEGG" id="halg:HUG10_15020"/>
<accession>A0A7D5GGZ9</accession>
<dbReference type="GeneID" id="56030171"/>
<organism evidence="1 2">
    <name type="scientific">Halorarum halophilum</name>
    <dbReference type="NCBI Taxonomy" id="2743090"/>
    <lineage>
        <taxon>Archaea</taxon>
        <taxon>Methanobacteriati</taxon>
        <taxon>Methanobacteriota</taxon>
        <taxon>Stenosarchaea group</taxon>
        <taxon>Halobacteria</taxon>
        <taxon>Halobacteriales</taxon>
        <taxon>Haloferacaceae</taxon>
        <taxon>Halorarum</taxon>
    </lineage>
</organism>
<dbReference type="RefSeq" id="WP_179170344.1">
    <property type="nucleotide sequence ID" value="NZ_CP058529.1"/>
</dbReference>
<dbReference type="AlphaFoldDB" id="A0A7D5GGZ9"/>
<sequence>MASTSARGKTALERYREQLRETERCGSCGTAETAGEWTTRYRDGRLVYRRVCPRCGAIERREFRIG</sequence>
<gene>
    <name evidence="1" type="ORF">HUG10_15020</name>
</gene>
<proteinExistence type="predicted"/>
<reference evidence="1 2" key="1">
    <citation type="submission" date="2020-07" db="EMBL/GenBank/DDBJ databases">
        <title>Gai3-2, isolated from salt lake.</title>
        <authorList>
            <person name="Cui H."/>
            <person name="Shi X."/>
        </authorList>
    </citation>
    <scope>NUCLEOTIDE SEQUENCE [LARGE SCALE GENOMIC DNA]</scope>
    <source>
        <strain evidence="1 2">Gai3-2</strain>
    </source>
</reference>
<dbReference type="OrthoDB" id="165303at2157"/>
<name>A0A7D5GGZ9_9EURY</name>
<dbReference type="NCBIfam" id="NF041911">
    <property type="entry name" value="HVO_0649"/>
    <property type="match status" value="1"/>
</dbReference>
<evidence type="ECO:0000313" key="2">
    <source>
        <dbReference type="Proteomes" id="UP000509750"/>
    </source>
</evidence>
<keyword evidence="2" id="KW-1185">Reference proteome</keyword>